<dbReference type="STRING" id="320778.ABT57_14155"/>
<evidence type="ECO:0008006" key="4">
    <source>
        <dbReference type="Google" id="ProtNLM"/>
    </source>
</evidence>
<dbReference type="AlphaFoldDB" id="A0A0J1H8J9"/>
<evidence type="ECO:0000256" key="1">
    <source>
        <dbReference type="SAM" id="Phobius"/>
    </source>
</evidence>
<dbReference type="EMBL" id="LDOU01000015">
    <property type="protein sequence ID" value="KLV07986.1"/>
    <property type="molecule type" value="Genomic_DNA"/>
</dbReference>
<keyword evidence="1" id="KW-1133">Transmembrane helix</keyword>
<dbReference type="RefSeq" id="WP_047885879.1">
    <property type="nucleotide sequence ID" value="NZ_PYMI01000004.1"/>
</dbReference>
<accession>A0A0J1H8J9</accession>
<keyword evidence="1" id="KW-0472">Membrane</keyword>
<dbReference type="PATRIC" id="fig|320778.3.peg.3081"/>
<protein>
    <recommendedName>
        <fullName evidence="4">SMODS and SLOG-associating 2TM effector domain-containing protein</fullName>
    </recommendedName>
</protein>
<evidence type="ECO:0000313" key="2">
    <source>
        <dbReference type="EMBL" id="KLV07986.1"/>
    </source>
</evidence>
<comment type="caution">
    <text evidence="2">The sequence shown here is derived from an EMBL/GenBank/DDBJ whole genome shotgun (WGS) entry which is preliminary data.</text>
</comment>
<feature type="transmembrane region" description="Helical" evidence="1">
    <location>
        <begin position="48"/>
        <end position="66"/>
    </location>
</feature>
<dbReference type="OrthoDB" id="5917824at2"/>
<dbReference type="Proteomes" id="UP000035909">
    <property type="component" value="Unassembled WGS sequence"/>
</dbReference>
<gene>
    <name evidence="2" type="ORF">ABT57_14155</name>
</gene>
<keyword evidence="1" id="KW-0812">Transmembrane</keyword>
<proteinExistence type="predicted"/>
<organism evidence="2 3">
    <name type="scientific">Photobacterium ganghwense</name>
    <dbReference type="NCBI Taxonomy" id="320778"/>
    <lineage>
        <taxon>Bacteria</taxon>
        <taxon>Pseudomonadati</taxon>
        <taxon>Pseudomonadota</taxon>
        <taxon>Gammaproteobacteria</taxon>
        <taxon>Vibrionales</taxon>
        <taxon>Vibrionaceae</taxon>
        <taxon>Photobacterium</taxon>
    </lineage>
</organism>
<evidence type="ECO:0000313" key="3">
    <source>
        <dbReference type="Proteomes" id="UP000035909"/>
    </source>
</evidence>
<sequence length="156" mass="17441">MSRHDTQFKIRYSNRLEQMNACFYSRLDSAMSILQIFLGSAVVSSTQFNTVIGLFIALIAAITHTVKPAIKAIHSEYQHKKYVELLTQEPTCDDALLAQYKTIQSQDNAVLQIFDSAAYVRAGIELGCDVSNITLTRLEIVMSFLAGESLSRTNNK</sequence>
<reference evidence="2 3" key="1">
    <citation type="submission" date="2015-05" db="EMBL/GenBank/DDBJ databases">
        <title>Photobacterium galathea sp. nov.</title>
        <authorList>
            <person name="Machado H."/>
            <person name="Gram L."/>
        </authorList>
    </citation>
    <scope>NUCLEOTIDE SEQUENCE [LARGE SCALE GENOMIC DNA]</scope>
    <source>
        <strain evidence="2 3">DSM 22954</strain>
    </source>
</reference>
<keyword evidence="3" id="KW-1185">Reference proteome</keyword>
<name>A0A0J1H8J9_9GAMM</name>
<feature type="transmembrane region" description="Helical" evidence="1">
    <location>
        <begin position="21"/>
        <end position="42"/>
    </location>
</feature>